<dbReference type="SMART" id="SM01231">
    <property type="entry name" value="H-kinase_dim"/>
    <property type="match status" value="1"/>
</dbReference>
<evidence type="ECO:0000259" key="12">
    <source>
        <dbReference type="PROSITE" id="PS50894"/>
    </source>
</evidence>
<dbReference type="OrthoDB" id="9803176at2"/>
<dbReference type="EC" id="2.7.13.3" evidence="3"/>
<organism evidence="13 14">
    <name type="scientific">Cryptosporangium arvum DSM 44712</name>
    <dbReference type="NCBI Taxonomy" id="927661"/>
    <lineage>
        <taxon>Bacteria</taxon>
        <taxon>Bacillati</taxon>
        <taxon>Actinomycetota</taxon>
        <taxon>Actinomycetes</taxon>
        <taxon>Cryptosporangiales</taxon>
        <taxon>Cryptosporangiaceae</taxon>
        <taxon>Cryptosporangium</taxon>
    </lineage>
</organism>
<dbReference type="PRINTS" id="PR00344">
    <property type="entry name" value="BCTRLSENSOR"/>
</dbReference>
<dbReference type="InterPro" id="IPR051315">
    <property type="entry name" value="Bact_Chemotaxis_CheA"/>
</dbReference>
<dbReference type="PROSITE" id="PS50851">
    <property type="entry name" value="CHEW"/>
    <property type="match status" value="2"/>
</dbReference>
<dbReference type="Gene3D" id="1.20.120.160">
    <property type="entry name" value="HPT domain"/>
    <property type="match status" value="1"/>
</dbReference>
<dbReference type="PANTHER" id="PTHR43395:SF1">
    <property type="entry name" value="CHEMOTAXIS PROTEIN CHEA"/>
    <property type="match status" value="1"/>
</dbReference>
<evidence type="ECO:0000259" key="10">
    <source>
        <dbReference type="PROSITE" id="PS50109"/>
    </source>
</evidence>
<dbReference type="InterPro" id="IPR036641">
    <property type="entry name" value="HPT_dom_sf"/>
</dbReference>
<dbReference type="Gene3D" id="1.10.287.560">
    <property type="entry name" value="Histidine kinase CheA-like, homodimeric domain"/>
    <property type="match status" value="1"/>
</dbReference>
<evidence type="ECO:0000256" key="9">
    <source>
        <dbReference type="SAM" id="MobiDB-lite"/>
    </source>
</evidence>
<dbReference type="CDD" id="cd00088">
    <property type="entry name" value="HPT"/>
    <property type="match status" value="1"/>
</dbReference>
<dbReference type="PANTHER" id="PTHR43395">
    <property type="entry name" value="SENSOR HISTIDINE KINASE CHEA"/>
    <property type="match status" value="1"/>
</dbReference>
<evidence type="ECO:0000256" key="5">
    <source>
        <dbReference type="ARBA" id="ARBA00022679"/>
    </source>
</evidence>
<comment type="caution">
    <text evidence="13">The sequence shown here is derived from an EMBL/GenBank/DDBJ whole genome shotgun (WGS) entry which is preliminary data.</text>
</comment>
<evidence type="ECO:0000256" key="7">
    <source>
        <dbReference type="ARBA" id="ARBA00023012"/>
    </source>
</evidence>
<evidence type="ECO:0000256" key="4">
    <source>
        <dbReference type="ARBA" id="ARBA00022553"/>
    </source>
</evidence>
<dbReference type="Pfam" id="PF01584">
    <property type="entry name" value="CheW"/>
    <property type="match status" value="2"/>
</dbReference>
<dbReference type="InterPro" id="IPR005467">
    <property type="entry name" value="His_kinase_dom"/>
</dbReference>
<feature type="compositionally biased region" description="Low complexity" evidence="9">
    <location>
        <begin position="133"/>
        <end position="148"/>
    </location>
</feature>
<dbReference type="InterPro" id="IPR002545">
    <property type="entry name" value="CheW-lke_dom"/>
</dbReference>
<dbReference type="Gene3D" id="2.40.50.180">
    <property type="entry name" value="CheA-289, Domain 4"/>
    <property type="match status" value="1"/>
</dbReference>
<dbReference type="InterPro" id="IPR003594">
    <property type="entry name" value="HATPase_dom"/>
</dbReference>
<dbReference type="CDD" id="cd16916">
    <property type="entry name" value="HATPase_CheA-like"/>
    <property type="match status" value="1"/>
</dbReference>
<proteinExistence type="predicted"/>
<dbReference type="InterPro" id="IPR004358">
    <property type="entry name" value="Sig_transdc_His_kin-like_C"/>
</dbReference>
<keyword evidence="4 8" id="KW-0597">Phosphoprotein</keyword>
<dbReference type="Pfam" id="PF01627">
    <property type="entry name" value="Hpt"/>
    <property type="match status" value="1"/>
</dbReference>
<dbReference type="SUPFAM" id="SSF50341">
    <property type="entry name" value="CheW-like"/>
    <property type="match status" value="2"/>
</dbReference>
<keyword evidence="6 13" id="KW-0418">Kinase</keyword>
<evidence type="ECO:0000256" key="3">
    <source>
        <dbReference type="ARBA" id="ARBA00012438"/>
    </source>
</evidence>
<dbReference type="InterPro" id="IPR036061">
    <property type="entry name" value="CheW-like_dom_sf"/>
</dbReference>
<accession>A0A010Z0G5</accession>
<dbReference type="InterPro" id="IPR036097">
    <property type="entry name" value="HisK_dim/P_sf"/>
</dbReference>
<dbReference type="EMBL" id="JFBT01000001">
    <property type="protein sequence ID" value="EXG80943.1"/>
    <property type="molecule type" value="Genomic_DNA"/>
</dbReference>
<dbReference type="SMART" id="SM00073">
    <property type="entry name" value="HPT"/>
    <property type="match status" value="1"/>
</dbReference>
<dbReference type="Gene3D" id="3.30.565.10">
    <property type="entry name" value="Histidine kinase-like ATPase, C-terminal domain"/>
    <property type="match status" value="1"/>
</dbReference>
<dbReference type="PROSITE" id="PS50109">
    <property type="entry name" value="HIS_KIN"/>
    <property type="match status" value="1"/>
</dbReference>
<dbReference type="Proteomes" id="UP000021053">
    <property type="component" value="Unassembled WGS sequence"/>
</dbReference>
<gene>
    <name evidence="13" type="ORF">CryarDRAFT_2038</name>
</gene>
<dbReference type="GO" id="GO:0005886">
    <property type="term" value="C:plasma membrane"/>
    <property type="evidence" value="ECO:0007669"/>
    <property type="project" value="UniProtKB-SubCell"/>
</dbReference>
<dbReference type="GO" id="GO:0000155">
    <property type="term" value="F:phosphorelay sensor kinase activity"/>
    <property type="evidence" value="ECO:0007669"/>
    <property type="project" value="InterPro"/>
</dbReference>
<protein>
    <recommendedName>
        <fullName evidence="3">histidine kinase</fullName>
        <ecNumber evidence="3">2.7.13.3</ecNumber>
    </recommendedName>
</protein>
<evidence type="ECO:0000259" key="11">
    <source>
        <dbReference type="PROSITE" id="PS50851"/>
    </source>
</evidence>
<dbReference type="RefSeq" id="WP_035850072.1">
    <property type="nucleotide sequence ID" value="NZ_KK073874.1"/>
</dbReference>
<dbReference type="Gene3D" id="2.30.30.40">
    <property type="entry name" value="SH3 Domains"/>
    <property type="match status" value="1"/>
</dbReference>
<dbReference type="FunFam" id="3.30.565.10:FF:000016">
    <property type="entry name" value="Chemotaxis protein CheA, putative"/>
    <property type="match status" value="1"/>
</dbReference>
<dbReference type="SUPFAM" id="SSF47226">
    <property type="entry name" value="Histidine-containing phosphotransfer domain, HPT domain"/>
    <property type="match status" value="1"/>
</dbReference>
<evidence type="ECO:0000256" key="1">
    <source>
        <dbReference type="ARBA" id="ARBA00000085"/>
    </source>
</evidence>
<feature type="domain" description="HPt" evidence="12">
    <location>
        <begin position="1"/>
        <end position="108"/>
    </location>
</feature>
<comment type="subcellular location">
    <subcellularLocation>
        <location evidence="2">Cell membrane</location>
    </subcellularLocation>
</comment>
<dbReference type="GO" id="GO:0005737">
    <property type="term" value="C:cytoplasm"/>
    <property type="evidence" value="ECO:0007669"/>
    <property type="project" value="InterPro"/>
</dbReference>
<dbReference type="Pfam" id="PF02895">
    <property type="entry name" value="H-kinase_dim"/>
    <property type="match status" value="1"/>
</dbReference>
<evidence type="ECO:0000256" key="2">
    <source>
        <dbReference type="ARBA" id="ARBA00004236"/>
    </source>
</evidence>
<dbReference type="CDD" id="cd00731">
    <property type="entry name" value="CheA_reg"/>
    <property type="match status" value="1"/>
</dbReference>
<evidence type="ECO:0000256" key="8">
    <source>
        <dbReference type="PROSITE-ProRule" id="PRU00110"/>
    </source>
</evidence>
<feature type="compositionally biased region" description="Acidic residues" evidence="9">
    <location>
        <begin position="166"/>
        <end position="176"/>
    </location>
</feature>
<feature type="region of interest" description="Disordered" evidence="9">
    <location>
        <begin position="129"/>
        <end position="214"/>
    </location>
</feature>
<keyword evidence="5" id="KW-0808">Transferase</keyword>
<feature type="domain" description="Histidine kinase" evidence="10">
    <location>
        <begin position="219"/>
        <end position="463"/>
    </location>
</feature>
<dbReference type="InterPro" id="IPR037006">
    <property type="entry name" value="CheA-like_homodim_sf"/>
</dbReference>
<feature type="domain" description="CheW-like" evidence="11">
    <location>
        <begin position="465"/>
        <end position="601"/>
    </location>
</feature>
<keyword evidence="14" id="KW-1185">Reference proteome</keyword>
<dbReference type="HOGENOM" id="CLU_000650_5_2_11"/>
<dbReference type="PATRIC" id="fig|927661.3.peg.2003"/>
<dbReference type="InterPro" id="IPR036890">
    <property type="entry name" value="HATPase_C_sf"/>
</dbReference>
<feature type="modified residue" description="Phosphohistidine" evidence="8">
    <location>
        <position position="47"/>
    </location>
</feature>
<evidence type="ECO:0000313" key="14">
    <source>
        <dbReference type="Proteomes" id="UP000021053"/>
    </source>
</evidence>
<dbReference type="Pfam" id="PF02518">
    <property type="entry name" value="HATPase_c"/>
    <property type="match status" value="1"/>
</dbReference>
<dbReference type="PROSITE" id="PS50894">
    <property type="entry name" value="HPT"/>
    <property type="match status" value="1"/>
</dbReference>
<dbReference type="SMART" id="SM00260">
    <property type="entry name" value="CheW"/>
    <property type="match status" value="2"/>
</dbReference>
<evidence type="ECO:0000313" key="13">
    <source>
        <dbReference type="EMBL" id="EXG80943.1"/>
    </source>
</evidence>
<dbReference type="AlphaFoldDB" id="A0A010Z0G5"/>
<dbReference type="InterPro" id="IPR004105">
    <property type="entry name" value="CheA-like_dim"/>
</dbReference>
<keyword evidence="7" id="KW-0902">Two-component regulatory system</keyword>
<feature type="domain" description="CheW-like" evidence="11">
    <location>
        <begin position="625"/>
        <end position="755"/>
    </location>
</feature>
<comment type="catalytic activity">
    <reaction evidence="1">
        <text>ATP + protein L-histidine = ADP + protein N-phospho-L-histidine.</text>
        <dbReference type="EC" id="2.7.13.3"/>
    </reaction>
</comment>
<dbReference type="SUPFAM" id="SSF47384">
    <property type="entry name" value="Homodimeric domain of signal transducing histidine kinase"/>
    <property type="match status" value="1"/>
</dbReference>
<evidence type="ECO:0000256" key="6">
    <source>
        <dbReference type="ARBA" id="ARBA00022777"/>
    </source>
</evidence>
<name>A0A010Z0G5_9ACTN</name>
<sequence length="778" mass="83767">MDELDDIVQEFLVESHENLDQLDRDLVALEQHPDSRELLSSIFRTIHTIKGTSGFLAFHRLETVTHAGESLLSRLRDGAQSMNVESANALLRMVDTVRGLLTSIEENGAEGEVDVQSVIEQVTACIEDGSGKPKAAPAAAEPAAEAPVPEAPADEPAAAEAHADAEPEPAAEEPAPEEPAKPAAPVQRAGGAGAPPGPPEPGEEGSAPQRRSVAESSIRVDVDLLDALMRLVGELVLTRNQLVRGVSEMSDPALTRTTQRLNLITSELQESVMKTRMQPIDQIWSKLPRVVRDLSSQLGRQIRLAMEGKDTELDRSLLESVKDPLTHLVRNAVDHGIEPPDVRQAAGKNPEGTLTLRAYHEGGHVVVEVADDGAGIDPERVAATALDRGVITRDQLARMETSDILQLLFQPGFSTAKKVTNVSGRGVGMDVVKTNIEKIGGTVDVDSTPGRGTVWRLTIPLTLAIIQALTVECSTEQYAIPQIAVDELVFVDGSSDKNIEHVSGAPVYRLRGKLLPLVRLDESLGLPVGSNDKDVYIAVLQAEGRRFGLVVDRVLNTEEIVVKPLATLLKDIGVYQGSTILGDGKVALILDVQSLARRSLLAAQAVEKSGLGADAQQSQNRQGSGNRLLITGVGDRRVAVPLDMVTRLEEFPIDKIERVGSREVVQYRGRILPLVRLAHLLGAYPAEDGDSVPVVVYSERGRSVALAVEKIVDIVEDSTDTHSDLDDSGLTGSAVIQQRVTEMLDVRQAILAADVNFFDAMDEYEDQYAGGLEEMSAV</sequence>
<dbReference type="SMART" id="SM00387">
    <property type="entry name" value="HATPase_c"/>
    <property type="match status" value="1"/>
</dbReference>
<dbReference type="GO" id="GO:0006935">
    <property type="term" value="P:chemotaxis"/>
    <property type="evidence" value="ECO:0007669"/>
    <property type="project" value="InterPro"/>
</dbReference>
<dbReference type="InterPro" id="IPR008207">
    <property type="entry name" value="Sig_transdc_His_kin_Hpt_dom"/>
</dbReference>
<reference evidence="13 14" key="1">
    <citation type="submission" date="2013-07" db="EMBL/GenBank/DDBJ databases">
        <authorList>
            <consortium name="DOE Joint Genome Institute"/>
            <person name="Eisen J."/>
            <person name="Huntemann M."/>
            <person name="Han J."/>
            <person name="Chen A."/>
            <person name="Kyrpides N."/>
            <person name="Mavromatis K."/>
            <person name="Markowitz V."/>
            <person name="Palaniappan K."/>
            <person name="Ivanova N."/>
            <person name="Schaumberg A."/>
            <person name="Pati A."/>
            <person name="Liolios K."/>
            <person name="Nordberg H.P."/>
            <person name="Cantor M.N."/>
            <person name="Hua S.X."/>
            <person name="Woyke T."/>
        </authorList>
    </citation>
    <scope>NUCLEOTIDE SEQUENCE [LARGE SCALE GENOMIC DNA]</scope>
    <source>
        <strain evidence="13 14">DSM 44712</strain>
    </source>
</reference>
<dbReference type="SUPFAM" id="SSF55874">
    <property type="entry name" value="ATPase domain of HSP90 chaperone/DNA topoisomerase II/histidine kinase"/>
    <property type="match status" value="1"/>
</dbReference>